<feature type="compositionally biased region" description="Low complexity" evidence="1">
    <location>
        <begin position="481"/>
        <end position="497"/>
    </location>
</feature>
<feature type="domain" description="Htaa" evidence="4">
    <location>
        <begin position="80"/>
        <end position="223"/>
    </location>
</feature>
<feature type="compositionally biased region" description="Basic and acidic residues" evidence="1">
    <location>
        <begin position="224"/>
        <end position="242"/>
    </location>
</feature>
<reference evidence="5 6" key="1">
    <citation type="journal article" date="2019" name="Int. J. Syst. Evol. Microbiol.">
        <title>The Global Catalogue of Microorganisms (GCM) 10K type strain sequencing project: providing services to taxonomists for standard genome sequencing and annotation.</title>
        <authorList>
            <consortium name="The Broad Institute Genomics Platform"/>
            <consortium name="The Broad Institute Genome Sequencing Center for Infectious Disease"/>
            <person name="Wu L."/>
            <person name="Ma J."/>
        </authorList>
    </citation>
    <scope>NUCLEOTIDE SEQUENCE [LARGE SCALE GENOMIC DNA]</scope>
    <source>
        <strain evidence="5 6">JCM 4565</strain>
    </source>
</reference>
<feature type="signal peptide" evidence="3">
    <location>
        <begin position="1"/>
        <end position="30"/>
    </location>
</feature>
<dbReference type="PROSITE" id="PS51318">
    <property type="entry name" value="TAT"/>
    <property type="match status" value="1"/>
</dbReference>
<keyword evidence="2" id="KW-1133">Transmembrane helix</keyword>
<keyword evidence="2" id="KW-0472">Membrane</keyword>
<feature type="region of interest" description="Disordered" evidence="1">
    <location>
        <begin position="459"/>
        <end position="531"/>
    </location>
</feature>
<keyword evidence="6" id="KW-1185">Reference proteome</keyword>
<feature type="region of interest" description="Disordered" evidence="1">
    <location>
        <begin position="34"/>
        <end position="85"/>
    </location>
</feature>
<feature type="chain" id="PRO_5045313808" description="Htaa domain-containing protein" evidence="3">
    <location>
        <begin position="31"/>
        <end position="556"/>
    </location>
</feature>
<evidence type="ECO:0000259" key="4">
    <source>
        <dbReference type="Pfam" id="PF04213"/>
    </source>
</evidence>
<name>A0ABN0XFL2_9ACTN</name>
<feature type="compositionally biased region" description="Low complexity" evidence="1">
    <location>
        <begin position="505"/>
        <end position="531"/>
    </location>
</feature>
<feature type="compositionally biased region" description="Basic and acidic residues" evidence="1">
    <location>
        <begin position="280"/>
        <end position="292"/>
    </location>
</feature>
<evidence type="ECO:0000313" key="6">
    <source>
        <dbReference type="Proteomes" id="UP001500063"/>
    </source>
</evidence>
<dbReference type="RefSeq" id="WP_344120408.1">
    <property type="nucleotide sequence ID" value="NZ_BAAABW010000025.1"/>
</dbReference>
<evidence type="ECO:0000256" key="3">
    <source>
        <dbReference type="SAM" id="SignalP"/>
    </source>
</evidence>
<feature type="region of interest" description="Disordered" evidence="1">
    <location>
        <begin position="221"/>
        <end position="292"/>
    </location>
</feature>
<feature type="transmembrane region" description="Helical" evidence="2">
    <location>
        <begin position="529"/>
        <end position="547"/>
    </location>
</feature>
<dbReference type="EMBL" id="BAAABW010000025">
    <property type="protein sequence ID" value="GAA0362910.1"/>
    <property type="molecule type" value="Genomic_DNA"/>
</dbReference>
<dbReference type="InterPro" id="IPR006311">
    <property type="entry name" value="TAT_signal"/>
</dbReference>
<evidence type="ECO:0000256" key="1">
    <source>
        <dbReference type="SAM" id="MobiDB-lite"/>
    </source>
</evidence>
<keyword evidence="2" id="KW-0812">Transmembrane</keyword>
<feature type="compositionally biased region" description="Basic and acidic residues" evidence="1">
    <location>
        <begin position="471"/>
        <end position="480"/>
    </location>
</feature>
<sequence length="556" mass="56223">MTVTARRAALAALATATALGATVLTAPAFAAEAPSAQQQGEASAPASASADTSTAGGAAPKSVEVPPSSEAPKAGQELKDGKLEWGVKQSLRDDIKKDGEIARTDVEQAKDNGNFTFVQEKGTRDGTSGAITSTFKGGVHFQGHRKADGAYKLDVKLSHLEIVTPTKTKDGEIKADVTKGGATVRVAIATLGHAEPSVTGGVHTFLNIPATLTEAGAKAFEYTDQDKPDSEKEVKPYKKGDALDPITFSAKSAASGQSDGGANQGGDSAGQAGGNEGQDGGEKHKAGGQKADTKVVDGNLDWGLSETLRKYVDDSNGKATVSGGAERFKGGYRFTKGEGAYDAKASKLDVTFKGAVRFIGHGGKLDLQFTDFKLNVTGKTGKVSAKVTSEKDTVLDNKVTLAELTVVDPLELKDGVLGLSKLPAKLAEGAGAAFKFGGRDIAKEGDALDPLTANVATVNGAKLPGVPSDTGSDKSSDKSTDTTGSTGTTATNTTSTTGGTGSTTGGTTTDTTASGSLASTGANTPTGPLLGGAAALIAVGGGVVYAARRRRVNQQG</sequence>
<feature type="compositionally biased region" description="Gly residues" evidence="1">
    <location>
        <begin position="258"/>
        <end position="278"/>
    </location>
</feature>
<dbReference type="Proteomes" id="UP001500063">
    <property type="component" value="Unassembled WGS sequence"/>
</dbReference>
<feature type="compositionally biased region" description="Low complexity" evidence="1">
    <location>
        <begin position="34"/>
        <end position="60"/>
    </location>
</feature>
<comment type="caution">
    <text evidence="5">The sequence shown here is derived from an EMBL/GenBank/DDBJ whole genome shotgun (WGS) entry which is preliminary data.</text>
</comment>
<gene>
    <name evidence="5" type="ORF">GCM10010319_45770</name>
</gene>
<evidence type="ECO:0000313" key="5">
    <source>
        <dbReference type="EMBL" id="GAA0362910.1"/>
    </source>
</evidence>
<evidence type="ECO:0000256" key="2">
    <source>
        <dbReference type="SAM" id="Phobius"/>
    </source>
</evidence>
<dbReference type="InterPro" id="IPR007331">
    <property type="entry name" value="Htaa"/>
</dbReference>
<protein>
    <recommendedName>
        <fullName evidence="4">Htaa domain-containing protein</fullName>
    </recommendedName>
</protein>
<keyword evidence="3" id="KW-0732">Signal</keyword>
<organism evidence="5 6">
    <name type="scientific">Streptomyces blastmyceticus</name>
    <dbReference type="NCBI Taxonomy" id="68180"/>
    <lineage>
        <taxon>Bacteria</taxon>
        <taxon>Bacillati</taxon>
        <taxon>Actinomycetota</taxon>
        <taxon>Actinomycetes</taxon>
        <taxon>Kitasatosporales</taxon>
        <taxon>Streptomycetaceae</taxon>
        <taxon>Streptomyces</taxon>
    </lineage>
</organism>
<feature type="compositionally biased region" description="Basic and acidic residues" evidence="1">
    <location>
        <begin position="76"/>
        <end position="85"/>
    </location>
</feature>
<feature type="domain" description="Htaa" evidence="4">
    <location>
        <begin position="297"/>
        <end position="453"/>
    </location>
</feature>
<dbReference type="Pfam" id="PF04213">
    <property type="entry name" value="HtaA"/>
    <property type="match status" value="2"/>
</dbReference>
<proteinExistence type="predicted"/>
<accession>A0ABN0XFL2</accession>